<comment type="caution">
    <text evidence="4">The sequence shown here is derived from an EMBL/GenBank/DDBJ whole genome shotgun (WGS) entry which is preliminary data.</text>
</comment>
<feature type="chain" id="PRO_5045273348" evidence="3">
    <location>
        <begin position="26"/>
        <end position="740"/>
    </location>
</feature>
<dbReference type="Proteomes" id="UP001189429">
    <property type="component" value="Unassembled WGS sequence"/>
</dbReference>
<reference evidence="4" key="1">
    <citation type="submission" date="2023-10" db="EMBL/GenBank/DDBJ databases">
        <authorList>
            <person name="Chen Y."/>
            <person name="Shah S."/>
            <person name="Dougan E. K."/>
            <person name="Thang M."/>
            <person name="Chan C."/>
        </authorList>
    </citation>
    <scope>NUCLEOTIDE SEQUENCE [LARGE SCALE GENOMIC DNA]</scope>
</reference>
<evidence type="ECO:0000313" key="5">
    <source>
        <dbReference type="Proteomes" id="UP001189429"/>
    </source>
</evidence>
<evidence type="ECO:0000313" key="4">
    <source>
        <dbReference type="EMBL" id="CAK0788737.1"/>
    </source>
</evidence>
<protein>
    <submittedName>
        <fullName evidence="4">Uncharacterized protein</fullName>
    </submittedName>
</protein>
<dbReference type="EMBL" id="CAUYUJ010000114">
    <property type="protein sequence ID" value="CAK0788737.1"/>
    <property type="molecule type" value="Genomic_DNA"/>
</dbReference>
<gene>
    <name evidence="4" type="ORF">PCOR1329_LOCUS523</name>
</gene>
<keyword evidence="3" id="KW-0732">Signal</keyword>
<feature type="region of interest" description="Disordered" evidence="2">
    <location>
        <begin position="373"/>
        <end position="402"/>
    </location>
</feature>
<keyword evidence="5" id="KW-1185">Reference proteome</keyword>
<evidence type="ECO:0000256" key="1">
    <source>
        <dbReference type="SAM" id="Coils"/>
    </source>
</evidence>
<accession>A0ABN9PC58</accession>
<organism evidence="4 5">
    <name type="scientific">Prorocentrum cordatum</name>
    <dbReference type="NCBI Taxonomy" id="2364126"/>
    <lineage>
        <taxon>Eukaryota</taxon>
        <taxon>Sar</taxon>
        <taxon>Alveolata</taxon>
        <taxon>Dinophyceae</taxon>
        <taxon>Prorocentrales</taxon>
        <taxon>Prorocentraceae</taxon>
        <taxon>Prorocentrum</taxon>
    </lineage>
</organism>
<keyword evidence="1" id="KW-0175">Coiled coil</keyword>
<feature type="signal peptide" evidence="3">
    <location>
        <begin position="1"/>
        <end position="25"/>
    </location>
</feature>
<proteinExistence type="predicted"/>
<feature type="coiled-coil region" evidence="1">
    <location>
        <begin position="491"/>
        <end position="525"/>
    </location>
</feature>
<name>A0ABN9PC58_9DINO</name>
<evidence type="ECO:0000256" key="3">
    <source>
        <dbReference type="SAM" id="SignalP"/>
    </source>
</evidence>
<evidence type="ECO:0000256" key="2">
    <source>
        <dbReference type="SAM" id="MobiDB-lite"/>
    </source>
</evidence>
<sequence length="740" mass="78755">MARPARGAAARACLGLAACLLSAGAANEAGAASKKASPTEKVVGLLDDLREKVLKEGTFEAGTYNDFSCFCKDTMTEKSEAITTGEDTKDALEADIQAAMIRRNDADKGLQKATGSISDLQAEIQTMTAEHHEEALRSEKDELDLTNAVHALEAAIRELQAAKVATSFISVAPLAKRIGHAVALAQVLGFPHVQGKPAAALLQALTDPLDIPDSVYEFHSADIITTLEGLMTDFKSKRVEVQEAAVEAKKVYLALLQEKEDALGVHESAISASKTTQATETKAISTASADLSAVSAKLLDDQNYLADLSAQCHEKAVIWNQRTDMRARELQAIVSATEMIKSLQEESAKGGAAELAQRGARAGARAAAPALVQVSAHGRRRRGAAEERPARDGLSGGGGAAERDPQLARALSLLRSKAGSLKSVALLNLTSTAAEDPLAKVKQLIQALVERLLKEAAAEANHKGWCDKEVGLAEQKRDYAAKELKEINSFLQSSEVRHEKLAEQAETLETEIEDLATEFNKAAAIRSFEAAEAKMAISSARNSSQVVATAMDMLDKFYREAANQGTSQLSLFQAQSLSRNGTAPGSTLKEDMPDAGFNDVYTGDQGSATGIMALLEVVKSDFDRAATETEKAEKEAEQEWLAMQTDMGKSNATKRETLKSVEGQLSEAAADNHDARESLVGQQDLLDKALGQLEALGPPCLGPSGPTAEELKIKRDQEIEALKQALCILDQHGGGGAELC</sequence>